<keyword evidence="3" id="KW-1185">Reference proteome</keyword>
<feature type="transmembrane region" description="Helical" evidence="1">
    <location>
        <begin position="226"/>
        <end position="251"/>
    </location>
</feature>
<evidence type="ECO:0000313" key="2">
    <source>
        <dbReference type="EMBL" id="SHE58768.1"/>
    </source>
</evidence>
<keyword evidence="1" id="KW-0812">Transmembrane</keyword>
<evidence type="ECO:0000313" key="3">
    <source>
        <dbReference type="Proteomes" id="UP000184287"/>
    </source>
</evidence>
<keyword evidence="1" id="KW-1133">Transmembrane helix</keyword>
<dbReference type="Proteomes" id="UP000184287">
    <property type="component" value="Unassembled WGS sequence"/>
</dbReference>
<protein>
    <recommendedName>
        <fullName evidence="4">DoxX family protein</fullName>
    </recommendedName>
</protein>
<gene>
    <name evidence="2" type="ORF">SAMN04488522_101643</name>
</gene>
<feature type="transmembrane region" description="Helical" evidence="1">
    <location>
        <begin position="121"/>
        <end position="141"/>
    </location>
</feature>
<dbReference type="AlphaFoldDB" id="A0A1M4UQ40"/>
<feature type="transmembrane region" description="Helical" evidence="1">
    <location>
        <begin position="89"/>
        <end position="109"/>
    </location>
</feature>
<dbReference type="EMBL" id="FQUQ01000001">
    <property type="protein sequence ID" value="SHE58768.1"/>
    <property type="molecule type" value="Genomic_DNA"/>
</dbReference>
<evidence type="ECO:0008006" key="4">
    <source>
        <dbReference type="Google" id="ProtNLM"/>
    </source>
</evidence>
<feature type="transmembrane region" description="Helical" evidence="1">
    <location>
        <begin position="26"/>
        <end position="47"/>
    </location>
</feature>
<feature type="transmembrane region" description="Helical" evidence="1">
    <location>
        <begin position="200"/>
        <end position="220"/>
    </location>
</feature>
<dbReference type="STRING" id="288992.SAMN04488522_101643"/>
<sequence length="434" mass="50375">MNIADTVTVKVEDHQWGTAKKWCFRFFFILLSLFIIFNNNGAFPFFFSIMKYPTGLMHELIPWIAAEILGYTYDYTIFSNGSGDTSYDYLLLAFMTFCAGIGMLIWSLLDRNRTSYNQLYYWLLVVVRFYIAFTLINYGMIKVIKMQFPYPSLYRLTQAYGDSSPMGLAWTFLGFSKGYNMFMGIIEVSAVLLLFRRTMIIGAFLSLAACVHVMSMNYFYDVPVKIFSTALVVMSVFILAPYLKTILGFLLTGKSFILQVIARPDYKKKWMFYMAYGLKYLWILVFVATTLASCLNRAKVYGEGAPKPPLYGIYQTEKFVRNNVECLPLITDSLQWRQLTVQREGAARIKMMNDSLKNADFKVDASKKQIEIFYQGSLSKDKLFSYQMIDKDRLLLSGHLNGDSVKITLKKMDLKKFLLINRKFNWVNEYPFNR</sequence>
<evidence type="ECO:0000256" key="1">
    <source>
        <dbReference type="SAM" id="Phobius"/>
    </source>
</evidence>
<name>A0A1M4UQ40_9SPHI</name>
<proteinExistence type="predicted"/>
<accession>A0A1M4UQ40</accession>
<feature type="transmembrane region" description="Helical" evidence="1">
    <location>
        <begin position="272"/>
        <end position="292"/>
    </location>
</feature>
<reference evidence="3" key="1">
    <citation type="submission" date="2016-11" db="EMBL/GenBank/DDBJ databases">
        <authorList>
            <person name="Varghese N."/>
            <person name="Submissions S."/>
        </authorList>
    </citation>
    <scope>NUCLEOTIDE SEQUENCE [LARGE SCALE GENOMIC DNA]</scope>
    <source>
        <strain evidence="3">DSM 16990</strain>
    </source>
</reference>
<organism evidence="2 3">
    <name type="scientific">Pedobacter caeni</name>
    <dbReference type="NCBI Taxonomy" id="288992"/>
    <lineage>
        <taxon>Bacteria</taxon>
        <taxon>Pseudomonadati</taxon>
        <taxon>Bacteroidota</taxon>
        <taxon>Sphingobacteriia</taxon>
        <taxon>Sphingobacteriales</taxon>
        <taxon>Sphingobacteriaceae</taxon>
        <taxon>Pedobacter</taxon>
    </lineage>
</organism>
<keyword evidence="1" id="KW-0472">Membrane</keyword>